<feature type="region of interest" description="Disordered" evidence="1">
    <location>
        <begin position="1"/>
        <end position="25"/>
    </location>
</feature>
<evidence type="ECO:0000256" key="1">
    <source>
        <dbReference type="SAM" id="MobiDB-lite"/>
    </source>
</evidence>
<reference evidence="3 4" key="1">
    <citation type="journal article" date="2016" name="Mol. Biol. Evol.">
        <title>Comparative Genomics of Early-Diverging Mushroom-Forming Fungi Provides Insights into the Origins of Lignocellulose Decay Capabilities.</title>
        <authorList>
            <person name="Nagy L.G."/>
            <person name="Riley R."/>
            <person name="Tritt A."/>
            <person name="Adam C."/>
            <person name="Daum C."/>
            <person name="Floudas D."/>
            <person name="Sun H."/>
            <person name="Yadav J.S."/>
            <person name="Pangilinan J."/>
            <person name="Larsson K.H."/>
            <person name="Matsuura K."/>
            <person name="Barry K."/>
            <person name="Labutti K."/>
            <person name="Kuo R."/>
            <person name="Ohm R.A."/>
            <person name="Bhattacharya S.S."/>
            <person name="Shirouzu T."/>
            <person name="Yoshinaga Y."/>
            <person name="Martin F.M."/>
            <person name="Grigoriev I.V."/>
            <person name="Hibbett D.S."/>
        </authorList>
    </citation>
    <scope>NUCLEOTIDE SEQUENCE [LARGE SCALE GENOMIC DNA]</scope>
    <source>
        <strain evidence="3 4">HHB14362 ss-1</strain>
    </source>
</reference>
<keyword evidence="4" id="KW-1185">Reference proteome</keyword>
<name>A0A165UK71_9AGAM</name>
<dbReference type="Proteomes" id="UP000076761">
    <property type="component" value="Unassembled WGS sequence"/>
</dbReference>
<keyword evidence="2" id="KW-1133">Transmembrane helix</keyword>
<dbReference type="EMBL" id="KV425558">
    <property type="protein sequence ID" value="KZT28295.1"/>
    <property type="molecule type" value="Genomic_DNA"/>
</dbReference>
<protein>
    <submittedName>
        <fullName evidence="3">Uncharacterized protein</fullName>
    </submittedName>
</protein>
<evidence type="ECO:0000313" key="3">
    <source>
        <dbReference type="EMBL" id="KZT28295.1"/>
    </source>
</evidence>
<evidence type="ECO:0000256" key="2">
    <source>
        <dbReference type="SAM" id="Phobius"/>
    </source>
</evidence>
<accession>A0A165UK71</accession>
<organism evidence="3 4">
    <name type="scientific">Neolentinus lepideus HHB14362 ss-1</name>
    <dbReference type="NCBI Taxonomy" id="1314782"/>
    <lineage>
        <taxon>Eukaryota</taxon>
        <taxon>Fungi</taxon>
        <taxon>Dikarya</taxon>
        <taxon>Basidiomycota</taxon>
        <taxon>Agaricomycotina</taxon>
        <taxon>Agaricomycetes</taxon>
        <taxon>Gloeophyllales</taxon>
        <taxon>Gloeophyllaceae</taxon>
        <taxon>Neolentinus</taxon>
    </lineage>
</organism>
<proteinExistence type="predicted"/>
<gene>
    <name evidence="3" type="ORF">NEOLEDRAFT_912826</name>
</gene>
<evidence type="ECO:0000313" key="4">
    <source>
        <dbReference type="Proteomes" id="UP000076761"/>
    </source>
</evidence>
<keyword evidence="2" id="KW-0812">Transmembrane</keyword>
<dbReference type="AlphaFoldDB" id="A0A165UK71"/>
<sequence length="88" mass="10497">MKRSSSRIMGDSRREWQGKRQRKNMNAVSRQALRLILHSTTRHRVLRISLSLGWTFPLIVRPLLICFSALWPLTQYQHLRSSEKHHHV</sequence>
<dbReference type="InParanoid" id="A0A165UK71"/>
<feature type="transmembrane region" description="Helical" evidence="2">
    <location>
        <begin position="52"/>
        <end position="73"/>
    </location>
</feature>
<keyword evidence="2" id="KW-0472">Membrane</keyword>